<feature type="compositionally biased region" description="Basic and acidic residues" evidence="1">
    <location>
        <begin position="618"/>
        <end position="635"/>
    </location>
</feature>
<gene>
    <name evidence="2" type="ORF">PR048_017543</name>
</gene>
<sequence length="1155" mass="128545">MRVIEVNMERRRNEGAGETGDPRVNPPTNGIVRHDSHFKQAEIRLLCRARCNHGRPLNANFAASAASASGLGSLQKPSLTPHHSLANPSPLSPRHRSPLISSENKTKPRHCYAASGHAAPASRLSSAGSLLAMRACRPEYCNRRRKKGKSDTPRKDKRENGTASRKNFIFTRAIKTSLLHIYLYARRVCFCHVYNQQCVMSLQSGDRILTNGTPIFGTRADRPNHNTRNPLRRGGKPWSLLVNTRPILRPQARRALPFVFGRRDKDARRWRVPTAVWEAMLDATRNILQHFNTQFNYATYTSVSVNIEVWCDNRPRSSSTRLLLELVARTQDNSVPFLDRGATVVEWLDRWPLTKVNRVQFPEPMRVIEVSMEQRRNESAGETGEPRDKPPTNGIVRHDSHMGKSGNSPFLNLPNEEVIVDVMVQIRIGTLLHMRYSNLSQDKDTLIVAPLILSMWVTVAEQLAYSPLTKAIRPQSPAGSLRTFACGNRAGRCRWPAGFLDDLPFPPFHSGAARYSPQSPSSALKTSLLRAARISSLTTCRIRALTRETYQGPNTFLLHLLFTSPFLVTRLFSSHTTERSNVKRYALVVYFAVLNFKDKDREQGSSVQRNTENKKKKGYDDDRLKYREHTHHGENTAHQFRALRVKAMKGIIAPITTGLIGLRRGKQPQCSVTAGTPRLARRSDDVLCVRVSVARIAPSPWPRGSIPLFKSNMTACISLPSQHSGGSEHTRPQTGRRWACKTKSTITGPLNTVRGRLTADWCTWSSDVKARRPNVSRSHVPRSLANFNFRCPLVAVCESLASDAATVDTHVGTRVRGRSRPMSADHSTADELLTAAGSELQCTALQLFSAGRPTREGGKRSLRLRDVPNYQVHSGPSVSARELAACELQPRTGFNPRPGHSWIFASENSAARCRWSTGFLGDILFPLPLYFAAAPSSPHFTLIGSQYLVVKSRPNLSTQLSHAHGHIQYGAASECKGRGKRKIPEKTSRPSASSALFSHMKSISEPSSNKTPIRLGRGRALYPPLHCGPYTGSAKSSLVESDVVSDRANSLADLKRQGKSLEHFELVNVFAPKRGLFVFCVEMKEVYGLTLDALYCNPSSFEQLLRLPSICVDGYANDIRGHPISRPVDGRGRTVVLKPHNRNTLHVIGVTAIVK</sequence>
<protein>
    <submittedName>
        <fullName evidence="2">Uncharacterized protein</fullName>
    </submittedName>
</protein>
<comment type="caution">
    <text evidence="2">The sequence shown here is derived from an EMBL/GenBank/DDBJ whole genome shotgun (WGS) entry which is preliminary data.</text>
</comment>
<feature type="region of interest" description="Disordered" evidence="1">
    <location>
        <begin position="214"/>
        <end position="235"/>
    </location>
</feature>
<keyword evidence="3" id="KW-1185">Reference proteome</keyword>
<evidence type="ECO:0000313" key="2">
    <source>
        <dbReference type="EMBL" id="KAJ8881070.1"/>
    </source>
</evidence>
<dbReference type="EMBL" id="JARBHB010000006">
    <property type="protein sequence ID" value="KAJ8881070.1"/>
    <property type="molecule type" value="Genomic_DNA"/>
</dbReference>
<evidence type="ECO:0000313" key="3">
    <source>
        <dbReference type="Proteomes" id="UP001159363"/>
    </source>
</evidence>
<organism evidence="2 3">
    <name type="scientific">Dryococelus australis</name>
    <dbReference type="NCBI Taxonomy" id="614101"/>
    <lineage>
        <taxon>Eukaryota</taxon>
        <taxon>Metazoa</taxon>
        <taxon>Ecdysozoa</taxon>
        <taxon>Arthropoda</taxon>
        <taxon>Hexapoda</taxon>
        <taxon>Insecta</taxon>
        <taxon>Pterygota</taxon>
        <taxon>Neoptera</taxon>
        <taxon>Polyneoptera</taxon>
        <taxon>Phasmatodea</taxon>
        <taxon>Verophasmatodea</taxon>
        <taxon>Anareolatae</taxon>
        <taxon>Phasmatidae</taxon>
        <taxon>Eurycanthinae</taxon>
        <taxon>Dryococelus</taxon>
    </lineage>
</organism>
<feature type="compositionally biased region" description="Basic and acidic residues" evidence="1">
    <location>
        <begin position="372"/>
        <end position="402"/>
    </location>
</feature>
<feature type="region of interest" description="Disordered" evidence="1">
    <location>
        <begin position="71"/>
        <end position="103"/>
    </location>
</feature>
<accession>A0ABQ9H9T7</accession>
<reference evidence="2 3" key="1">
    <citation type="submission" date="2023-02" db="EMBL/GenBank/DDBJ databases">
        <title>LHISI_Scaffold_Assembly.</title>
        <authorList>
            <person name="Stuart O.P."/>
            <person name="Cleave R."/>
            <person name="Magrath M.J.L."/>
            <person name="Mikheyev A.S."/>
        </authorList>
    </citation>
    <scope>NUCLEOTIDE SEQUENCE [LARGE SCALE GENOMIC DNA]</scope>
    <source>
        <strain evidence="2">Daus_M_001</strain>
        <tissue evidence="2">Leg muscle</tissue>
    </source>
</reference>
<feature type="region of interest" description="Disordered" evidence="1">
    <location>
        <begin position="372"/>
        <end position="409"/>
    </location>
</feature>
<dbReference type="Proteomes" id="UP001159363">
    <property type="component" value="Chromosome 5"/>
</dbReference>
<name>A0ABQ9H9T7_9NEOP</name>
<feature type="compositionally biased region" description="Basic and acidic residues" evidence="1">
    <location>
        <begin position="149"/>
        <end position="160"/>
    </location>
</feature>
<evidence type="ECO:0000256" key="1">
    <source>
        <dbReference type="SAM" id="MobiDB-lite"/>
    </source>
</evidence>
<feature type="region of interest" description="Disordered" evidence="1">
    <location>
        <begin position="142"/>
        <end position="161"/>
    </location>
</feature>
<feature type="region of interest" description="Disordered" evidence="1">
    <location>
        <begin position="602"/>
        <end position="635"/>
    </location>
</feature>
<feature type="region of interest" description="Disordered" evidence="1">
    <location>
        <begin position="1"/>
        <end position="28"/>
    </location>
</feature>
<proteinExistence type="predicted"/>